<dbReference type="Proteomes" id="UP000593833">
    <property type="component" value="Chromosome"/>
</dbReference>
<dbReference type="InterPro" id="IPR037883">
    <property type="entry name" value="Knr4/Smi1-like_sf"/>
</dbReference>
<accession>A0A7M2J9D8</accession>
<dbReference type="AlphaFoldDB" id="A0A7M2J9D8"/>
<gene>
    <name evidence="2" type="ORF">IM720_02070</name>
</gene>
<name>A0A7M2J9D8_PSEFL</name>
<dbReference type="Gene3D" id="3.40.1580.10">
    <property type="entry name" value="SMI1/KNR4-like"/>
    <property type="match status" value="1"/>
</dbReference>
<evidence type="ECO:0000313" key="2">
    <source>
        <dbReference type="EMBL" id="QOU05544.1"/>
    </source>
</evidence>
<dbReference type="InterPro" id="IPR018958">
    <property type="entry name" value="Knr4/Smi1-like_dom"/>
</dbReference>
<evidence type="ECO:0000259" key="1">
    <source>
        <dbReference type="SMART" id="SM00860"/>
    </source>
</evidence>
<dbReference type="EMBL" id="CP063233">
    <property type="protein sequence ID" value="QOU05544.1"/>
    <property type="molecule type" value="Genomic_DNA"/>
</dbReference>
<organism evidence="2 3">
    <name type="scientific">Pseudomonas fluorescens</name>
    <dbReference type="NCBI Taxonomy" id="294"/>
    <lineage>
        <taxon>Bacteria</taxon>
        <taxon>Pseudomonadati</taxon>
        <taxon>Pseudomonadota</taxon>
        <taxon>Gammaproteobacteria</taxon>
        <taxon>Pseudomonadales</taxon>
        <taxon>Pseudomonadaceae</taxon>
        <taxon>Pseudomonas</taxon>
    </lineage>
</organism>
<evidence type="ECO:0000313" key="3">
    <source>
        <dbReference type="Proteomes" id="UP000593833"/>
    </source>
</evidence>
<protein>
    <submittedName>
        <fullName evidence="2">SMI1/KNR4 family protein</fullName>
    </submittedName>
</protein>
<dbReference type="RefSeq" id="WP_093235851.1">
    <property type="nucleotide sequence ID" value="NZ_CP063233.1"/>
</dbReference>
<reference evidence="2 3" key="1">
    <citation type="submission" date="2020-10" db="EMBL/GenBank/DDBJ databases">
        <title>Complete genome sequence of a novel Pseudomonas fluorescens strain isolated from the flower of kumarahou (Pomaderris kumeraho).</title>
        <authorList>
            <person name="Summers M.C."/>
            <person name="Nowak V."/>
            <person name="Fairhurst M.J."/>
            <person name="Owen J.G."/>
            <person name="Gerth M.L."/>
            <person name="Patrick W.M."/>
        </authorList>
    </citation>
    <scope>NUCLEOTIDE SEQUENCE [LARGE SCALE GENOMIC DNA]</scope>
    <source>
        <strain evidence="2 3">KF1</strain>
    </source>
</reference>
<dbReference type="SUPFAM" id="SSF160631">
    <property type="entry name" value="SMI1/KNR4-like"/>
    <property type="match status" value="1"/>
</dbReference>
<feature type="domain" description="Knr4/Smi1-like" evidence="1">
    <location>
        <begin position="33"/>
        <end position="158"/>
    </location>
</feature>
<proteinExistence type="predicted"/>
<dbReference type="SMART" id="SM00860">
    <property type="entry name" value="SMI1_KNR4"/>
    <property type="match status" value="1"/>
</dbReference>
<sequence length="166" mass="18195">MGNSKRRPKKLGGRMNIAELNINVGGRPSVGFSGDDSSVRALEARLGRRLPETYLQFIRSANGGHPEAGSFFLNASPDASVSVDWFYSLGDAGIYSLDKALDDWAQVLGPFMLPIGRDGGGSQFYISLDSPSGSVWYYSHEGSERTQLAESFDEFLQQLQVHPDFI</sequence>
<dbReference type="Pfam" id="PF09346">
    <property type="entry name" value="SMI1_KNR4"/>
    <property type="match status" value="1"/>
</dbReference>